<dbReference type="PANTHER" id="PTHR12277:SF81">
    <property type="entry name" value="PROTEIN ABHD13"/>
    <property type="match status" value="1"/>
</dbReference>
<sequence>PNPPKDNLSDPDLVLHRFQHEILKTQITMSIHEPPASLLVQDYTFIYSHGNGENISQMQMWMDDLCKIFRSRFVTYDYLGYGETKGTPTEQSTLLIASQVFDEVIGLYPESKIICWGRSIGSVPTTWLGAQKQPDLLIIESGIASSFNVVFKKPMCRCAGGLDNLTNLAQVDCQCLIVHGVQDNVIPFRNAMLLFQVHSQNQQPQVEFEQPSQNQLSICDKTWLYTVQAASHNDLDVVYEADLVRVVLRFLKNKFGGDEFQNCGVENKRQRQKSNRTLKTGIL</sequence>
<reference evidence="1" key="1">
    <citation type="submission" date="2015-07" db="EMBL/GenBank/DDBJ databases">
        <title>Adaptation to a free-living lifestyle via gene acquisitions in the diplomonad Trepomonas sp. PC1.</title>
        <authorList>
            <person name="Xu F."/>
            <person name="Jerlstrom-Hultqvist J."/>
            <person name="Kolisko M."/>
            <person name="Simpson A.G.B."/>
            <person name="Roger A.J."/>
            <person name="Svard S.G."/>
            <person name="Andersson J.O."/>
        </authorList>
    </citation>
    <scope>NUCLEOTIDE SEQUENCE</scope>
    <source>
        <strain evidence="1">PC1</strain>
    </source>
</reference>
<dbReference type="SUPFAM" id="SSF53474">
    <property type="entry name" value="alpha/beta-Hydrolases"/>
    <property type="match status" value="1"/>
</dbReference>
<name>A0A146KDP6_9EUKA</name>
<dbReference type="EMBL" id="GDID01002980">
    <property type="protein sequence ID" value="JAP93626.1"/>
    <property type="molecule type" value="Transcribed_RNA"/>
</dbReference>
<protein>
    <submittedName>
        <fullName evidence="1">Alpha/beta hydrolase family protein</fullName>
    </submittedName>
</protein>
<dbReference type="Gene3D" id="3.40.50.1820">
    <property type="entry name" value="alpha/beta hydrolase"/>
    <property type="match status" value="1"/>
</dbReference>
<organism evidence="1">
    <name type="scientific">Trepomonas sp. PC1</name>
    <dbReference type="NCBI Taxonomy" id="1076344"/>
    <lineage>
        <taxon>Eukaryota</taxon>
        <taxon>Metamonada</taxon>
        <taxon>Diplomonadida</taxon>
        <taxon>Hexamitidae</taxon>
        <taxon>Hexamitinae</taxon>
        <taxon>Trepomonas</taxon>
    </lineage>
</organism>
<dbReference type="InterPro" id="IPR029058">
    <property type="entry name" value="AB_hydrolase_fold"/>
</dbReference>
<dbReference type="PANTHER" id="PTHR12277">
    <property type="entry name" value="ALPHA/BETA HYDROLASE DOMAIN-CONTAINING PROTEIN"/>
    <property type="match status" value="1"/>
</dbReference>
<accession>A0A146KDP6</accession>
<dbReference type="GO" id="GO:0016787">
    <property type="term" value="F:hydrolase activity"/>
    <property type="evidence" value="ECO:0007669"/>
    <property type="project" value="UniProtKB-KW"/>
</dbReference>
<gene>
    <name evidence="1" type="ORF">TPC1_14026</name>
</gene>
<keyword evidence="1" id="KW-0378">Hydrolase</keyword>
<feature type="non-terminal residue" evidence="1">
    <location>
        <position position="1"/>
    </location>
</feature>
<evidence type="ECO:0000313" key="1">
    <source>
        <dbReference type="EMBL" id="JAP93626.1"/>
    </source>
</evidence>
<proteinExistence type="predicted"/>
<dbReference type="AlphaFoldDB" id="A0A146KDP6"/>